<dbReference type="PANTHER" id="PTHR32099">
    <property type="entry name" value="CYSTEINE-RICH REPEAT SECRETORY PROTEIN"/>
    <property type="match status" value="1"/>
</dbReference>
<keyword evidence="6" id="KW-1185">Reference proteome</keyword>
<accession>A0ABC8LG78</accession>
<evidence type="ECO:0000313" key="6">
    <source>
        <dbReference type="Proteomes" id="UP001642260"/>
    </source>
</evidence>
<protein>
    <recommendedName>
        <fullName evidence="4">Gnk2-homologous domain-containing protein</fullName>
    </recommendedName>
</protein>
<dbReference type="Pfam" id="PF01657">
    <property type="entry name" value="Stress-antifung"/>
    <property type="match status" value="2"/>
</dbReference>
<proteinExistence type="predicted"/>
<evidence type="ECO:0000256" key="1">
    <source>
        <dbReference type="ARBA" id="ARBA00022729"/>
    </source>
</evidence>
<name>A0ABC8LG78_ERUVS</name>
<feature type="domain" description="Gnk2-homologous" evidence="4">
    <location>
        <begin position="34"/>
        <end position="136"/>
    </location>
</feature>
<dbReference type="EMBL" id="CAKOAT010560709">
    <property type="protein sequence ID" value="CAH8382635.1"/>
    <property type="molecule type" value="Genomic_DNA"/>
</dbReference>
<dbReference type="InterPro" id="IPR038408">
    <property type="entry name" value="GNK2_sf"/>
</dbReference>
<reference evidence="5 6" key="1">
    <citation type="submission" date="2022-03" db="EMBL/GenBank/DDBJ databases">
        <authorList>
            <person name="Macdonald S."/>
            <person name="Ahmed S."/>
            <person name="Newling K."/>
        </authorList>
    </citation>
    <scope>NUCLEOTIDE SEQUENCE [LARGE SCALE GENOMIC DNA]</scope>
</reference>
<dbReference type="Proteomes" id="UP001642260">
    <property type="component" value="Unassembled WGS sequence"/>
</dbReference>
<evidence type="ECO:0000256" key="2">
    <source>
        <dbReference type="ARBA" id="ARBA00022737"/>
    </source>
</evidence>
<dbReference type="CDD" id="cd23509">
    <property type="entry name" value="Gnk2-like"/>
    <property type="match status" value="2"/>
</dbReference>
<evidence type="ECO:0000256" key="3">
    <source>
        <dbReference type="SAM" id="SignalP"/>
    </source>
</evidence>
<feature type="domain" description="Gnk2-homologous" evidence="4">
    <location>
        <begin position="142"/>
        <end position="250"/>
    </location>
</feature>
<dbReference type="PANTHER" id="PTHR32099:SF41">
    <property type="entry name" value="CYSTEINE-RICH REPEAT SECRETORY PROTEIN 4-RELATED"/>
    <property type="match status" value="1"/>
</dbReference>
<evidence type="ECO:0000259" key="4">
    <source>
        <dbReference type="PROSITE" id="PS51473"/>
    </source>
</evidence>
<evidence type="ECO:0000313" key="5">
    <source>
        <dbReference type="EMBL" id="CAH8382635.1"/>
    </source>
</evidence>
<dbReference type="AlphaFoldDB" id="A0ABC8LG78"/>
<dbReference type="PROSITE" id="PS51473">
    <property type="entry name" value="GNK2"/>
    <property type="match status" value="2"/>
</dbReference>
<dbReference type="Gene3D" id="3.30.430.20">
    <property type="entry name" value="Gnk2 domain, C-X8-C-X2-C motif"/>
    <property type="match status" value="2"/>
</dbReference>
<comment type="caution">
    <text evidence="5">The sequence shown here is derived from an EMBL/GenBank/DDBJ whole genome shotgun (WGS) entry which is preliminary data.</text>
</comment>
<keyword evidence="2" id="KW-0677">Repeat</keyword>
<feature type="signal peptide" evidence="3">
    <location>
        <begin position="1"/>
        <end position="29"/>
    </location>
</feature>
<keyword evidence="1 3" id="KW-0732">Signal</keyword>
<dbReference type="InterPro" id="IPR002902">
    <property type="entry name" value="GNK2"/>
</dbReference>
<gene>
    <name evidence="5" type="ORF">ERUC_LOCUS35118</name>
</gene>
<sequence length="310" mass="34366">MATMINILSSLFCFISLISLLFSTSQTISQRDPHMRTFCSLFSDNFTRTSTYAANRESVLSSLRLRSPLGTYSNATSGISPDTVHGMYLCRGDITRTSCSDCVQTAALEIAKNCTYQKEGFIFYEGCMVRYSDYSFFTLQEDRPLIIRYYSSSAFNSDTFPQALSDKMDDLIIKASSSSSYFVEDQERMALLGGSYYLNSIVQCSPDLESRNCTGCLKLAAKEILDCCNQSVRAQIFTPKCLLRYEVTALASPPPPPSPSFLPPSPPFFSRPPYVPSISGSFSINVIRRNGVFGNLFTAVMTAMCVSIFG</sequence>
<organism evidence="5 6">
    <name type="scientific">Eruca vesicaria subsp. sativa</name>
    <name type="common">Garden rocket</name>
    <name type="synonym">Eruca sativa</name>
    <dbReference type="NCBI Taxonomy" id="29727"/>
    <lineage>
        <taxon>Eukaryota</taxon>
        <taxon>Viridiplantae</taxon>
        <taxon>Streptophyta</taxon>
        <taxon>Embryophyta</taxon>
        <taxon>Tracheophyta</taxon>
        <taxon>Spermatophyta</taxon>
        <taxon>Magnoliopsida</taxon>
        <taxon>eudicotyledons</taxon>
        <taxon>Gunneridae</taxon>
        <taxon>Pentapetalae</taxon>
        <taxon>rosids</taxon>
        <taxon>malvids</taxon>
        <taxon>Brassicales</taxon>
        <taxon>Brassicaceae</taxon>
        <taxon>Brassiceae</taxon>
        <taxon>Eruca</taxon>
    </lineage>
</organism>
<feature type="chain" id="PRO_5044753371" description="Gnk2-homologous domain-containing protein" evidence="3">
    <location>
        <begin position="30"/>
        <end position="310"/>
    </location>
</feature>